<dbReference type="RefSeq" id="XP_028042529.1">
    <property type="nucleotide sequence ID" value="XM_028186728.1"/>
</dbReference>
<name>A0A6J2KQW9_BOMMA</name>
<dbReference type="GeneID" id="114252224"/>
<reference evidence="2" key="1">
    <citation type="submission" date="2025-08" db="UniProtKB">
        <authorList>
            <consortium name="RefSeq"/>
        </authorList>
    </citation>
    <scope>IDENTIFICATION</scope>
    <source>
        <tissue evidence="2">Silk gland</tissue>
    </source>
</reference>
<evidence type="ECO:0000313" key="2">
    <source>
        <dbReference type="RefSeq" id="XP_028042529.1"/>
    </source>
</evidence>
<evidence type="ECO:0000313" key="1">
    <source>
        <dbReference type="Proteomes" id="UP000504629"/>
    </source>
</evidence>
<dbReference type="KEGG" id="bman:114252224"/>
<sequence>MGGADGSCSDTLTINAGVPQGSVPFPTLFILYINDMLPIDGVHCYADDSTGDAQYISHQCLSRSVVQERRSKLASEVENSLGRISEGESNLVQFNPLETQVYAFTAKKNTFVVVPQFQEVSLKPSTSIGILGVDISSNVQFRSNLEANSEA</sequence>
<accession>A0A6J2KQW9</accession>
<dbReference type="OrthoDB" id="7480422at2759"/>
<proteinExistence type="predicted"/>
<dbReference type="Proteomes" id="UP000504629">
    <property type="component" value="Unplaced"/>
</dbReference>
<feature type="non-terminal residue" evidence="2">
    <location>
        <position position="151"/>
    </location>
</feature>
<keyword evidence="1" id="KW-1185">Reference proteome</keyword>
<organism evidence="1 2">
    <name type="scientific">Bombyx mandarina</name>
    <name type="common">Wild silk moth</name>
    <name type="synonym">Wild silkworm</name>
    <dbReference type="NCBI Taxonomy" id="7092"/>
    <lineage>
        <taxon>Eukaryota</taxon>
        <taxon>Metazoa</taxon>
        <taxon>Ecdysozoa</taxon>
        <taxon>Arthropoda</taxon>
        <taxon>Hexapoda</taxon>
        <taxon>Insecta</taxon>
        <taxon>Pterygota</taxon>
        <taxon>Neoptera</taxon>
        <taxon>Endopterygota</taxon>
        <taxon>Lepidoptera</taxon>
        <taxon>Glossata</taxon>
        <taxon>Ditrysia</taxon>
        <taxon>Bombycoidea</taxon>
        <taxon>Bombycidae</taxon>
        <taxon>Bombycinae</taxon>
        <taxon>Bombyx</taxon>
    </lineage>
</organism>
<protein>
    <submittedName>
        <fullName evidence="2">Uncharacterized protein LOC114252224</fullName>
    </submittedName>
</protein>
<dbReference type="AlphaFoldDB" id="A0A6J2KQW9"/>
<gene>
    <name evidence="2" type="primary">LOC114252224</name>
</gene>